<evidence type="ECO:0000256" key="1">
    <source>
        <dbReference type="SAM" id="SignalP"/>
    </source>
</evidence>
<gene>
    <name evidence="2" type="ORF">QBC42DRAFT_218580</name>
</gene>
<dbReference type="GO" id="GO:0051118">
    <property type="term" value="F:glucan endo-1,3-alpha-glucosidase activity"/>
    <property type="evidence" value="ECO:0007669"/>
    <property type="project" value="InterPro"/>
</dbReference>
<evidence type="ECO:0000313" key="2">
    <source>
        <dbReference type="EMBL" id="KAK4465453.1"/>
    </source>
</evidence>
<feature type="signal peptide" evidence="1">
    <location>
        <begin position="1"/>
        <end position="17"/>
    </location>
</feature>
<reference evidence="2" key="1">
    <citation type="journal article" date="2023" name="Mol. Phylogenet. Evol.">
        <title>Genome-scale phylogeny and comparative genomics of the fungal order Sordariales.</title>
        <authorList>
            <person name="Hensen N."/>
            <person name="Bonometti L."/>
            <person name="Westerberg I."/>
            <person name="Brannstrom I.O."/>
            <person name="Guillou S."/>
            <person name="Cros-Aarteil S."/>
            <person name="Calhoun S."/>
            <person name="Haridas S."/>
            <person name="Kuo A."/>
            <person name="Mondo S."/>
            <person name="Pangilinan J."/>
            <person name="Riley R."/>
            <person name="LaButti K."/>
            <person name="Andreopoulos B."/>
            <person name="Lipzen A."/>
            <person name="Chen C."/>
            <person name="Yan M."/>
            <person name="Daum C."/>
            <person name="Ng V."/>
            <person name="Clum A."/>
            <person name="Steindorff A."/>
            <person name="Ohm R.A."/>
            <person name="Martin F."/>
            <person name="Silar P."/>
            <person name="Natvig D.O."/>
            <person name="Lalanne C."/>
            <person name="Gautier V."/>
            <person name="Ament-Velasquez S.L."/>
            <person name="Kruys A."/>
            <person name="Hutchinson M.I."/>
            <person name="Powell A.J."/>
            <person name="Barry K."/>
            <person name="Miller A.N."/>
            <person name="Grigoriev I.V."/>
            <person name="Debuchy R."/>
            <person name="Gladieux P."/>
            <person name="Hiltunen Thoren M."/>
            <person name="Johannesson H."/>
        </authorList>
    </citation>
    <scope>NUCLEOTIDE SEQUENCE</scope>
    <source>
        <strain evidence="2">PSN324</strain>
    </source>
</reference>
<protein>
    <submittedName>
        <fullName evidence="2">Glycoside hydrolase</fullName>
    </submittedName>
</protein>
<name>A0AAV9HXG1_9PEZI</name>
<sequence>MKFLLALASVALPTAHAAKEVFAHMIVGNVNNFDLADWENDMRLAKESSIDAFVLNVGAGDENNDRSLELAFQAANSQSFKLFFSFDYLGGPAGPWPKDQVIALLEKFGNDPAYFKHDGQRPFVSTFEGPDNAADWTDIKAGSNAFFIPDWSSKSPAEAVTLAGGVADGLFNFDPWPVGPSNVSTDLDKPFLDALGDKLYMMPVSPWFYTNLPKLNKNWLWPGDGLWDTRWNQVMELQPDFVQILTWNDFGESHYIGPVNEKQLGLFTTFEAPVNYVKDLAHDGWRKFLPFYIEQYKTGQAPAEFAEQAAAYYRTAAALACASGGTTGNNPAFGEPQFNPEDLMEDAVFFAALLKSDEGVTVSVSIGGQTQEASFSIAPPSGAGTAGVYRGSVPFGGNTGDVVVTVSRGGETVATAEGGKPISGTCENDVQNWNAVAV</sequence>
<proteinExistence type="predicted"/>
<feature type="chain" id="PRO_5044001365" evidence="1">
    <location>
        <begin position="18"/>
        <end position="438"/>
    </location>
</feature>
<dbReference type="Gene3D" id="3.20.20.80">
    <property type="entry name" value="Glycosidases"/>
    <property type="match status" value="1"/>
</dbReference>
<evidence type="ECO:0000313" key="3">
    <source>
        <dbReference type="Proteomes" id="UP001321749"/>
    </source>
</evidence>
<dbReference type="AlphaFoldDB" id="A0AAV9HXG1"/>
<keyword evidence="1" id="KW-0732">Signal</keyword>
<reference evidence="2" key="2">
    <citation type="submission" date="2023-06" db="EMBL/GenBank/DDBJ databases">
        <authorList>
            <consortium name="Lawrence Berkeley National Laboratory"/>
            <person name="Mondo S.J."/>
            <person name="Hensen N."/>
            <person name="Bonometti L."/>
            <person name="Westerberg I."/>
            <person name="Brannstrom I.O."/>
            <person name="Guillou S."/>
            <person name="Cros-Aarteil S."/>
            <person name="Calhoun S."/>
            <person name="Haridas S."/>
            <person name="Kuo A."/>
            <person name="Pangilinan J."/>
            <person name="Riley R."/>
            <person name="Labutti K."/>
            <person name="Andreopoulos B."/>
            <person name="Lipzen A."/>
            <person name="Chen C."/>
            <person name="Yanf M."/>
            <person name="Daum C."/>
            <person name="Ng V."/>
            <person name="Clum A."/>
            <person name="Steindorff A."/>
            <person name="Ohm R."/>
            <person name="Martin F."/>
            <person name="Silar P."/>
            <person name="Natvig D."/>
            <person name="Lalanne C."/>
            <person name="Gautier V."/>
            <person name="Ament-Velasquez S.L."/>
            <person name="Kruys A."/>
            <person name="Hutchinson M.I."/>
            <person name="Powell A.J."/>
            <person name="Barry K."/>
            <person name="Miller A.N."/>
            <person name="Grigoriev I.V."/>
            <person name="Debuchy R."/>
            <person name="Gladieux P."/>
            <person name="Thoren M.H."/>
            <person name="Johannesson H."/>
        </authorList>
    </citation>
    <scope>NUCLEOTIDE SEQUENCE</scope>
    <source>
        <strain evidence="2">PSN324</strain>
    </source>
</reference>
<comment type="caution">
    <text evidence="2">The sequence shown here is derived from an EMBL/GenBank/DDBJ whole genome shotgun (WGS) entry which is preliminary data.</text>
</comment>
<keyword evidence="3" id="KW-1185">Reference proteome</keyword>
<dbReference type="CDD" id="cd11577">
    <property type="entry name" value="GH71"/>
    <property type="match status" value="1"/>
</dbReference>
<keyword evidence="2" id="KW-0378">Hydrolase</keyword>
<dbReference type="Proteomes" id="UP001321749">
    <property type="component" value="Unassembled WGS sequence"/>
</dbReference>
<dbReference type="InterPro" id="IPR005197">
    <property type="entry name" value="Glyco_hydro_71"/>
</dbReference>
<dbReference type="EMBL" id="MU864939">
    <property type="protein sequence ID" value="KAK4465453.1"/>
    <property type="molecule type" value="Genomic_DNA"/>
</dbReference>
<organism evidence="2 3">
    <name type="scientific">Cladorrhinum samala</name>
    <dbReference type="NCBI Taxonomy" id="585594"/>
    <lineage>
        <taxon>Eukaryota</taxon>
        <taxon>Fungi</taxon>
        <taxon>Dikarya</taxon>
        <taxon>Ascomycota</taxon>
        <taxon>Pezizomycotina</taxon>
        <taxon>Sordariomycetes</taxon>
        <taxon>Sordariomycetidae</taxon>
        <taxon>Sordariales</taxon>
        <taxon>Podosporaceae</taxon>
        <taxon>Cladorrhinum</taxon>
    </lineage>
</organism>
<dbReference type="Pfam" id="PF03659">
    <property type="entry name" value="Glyco_hydro_71"/>
    <property type="match status" value="1"/>
</dbReference>
<accession>A0AAV9HXG1</accession>